<dbReference type="Proteomes" id="UP000182624">
    <property type="component" value="Unassembled WGS sequence"/>
</dbReference>
<protein>
    <submittedName>
        <fullName evidence="1">Uncharacterized protein</fullName>
    </submittedName>
</protein>
<dbReference type="EMBL" id="FOXO01000049">
    <property type="protein sequence ID" value="SFQ44981.1"/>
    <property type="molecule type" value="Genomic_DNA"/>
</dbReference>
<evidence type="ECO:0000313" key="2">
    <source>
        <dbReference type="Proteomes" id="UP000182624"/>
    </source>
</evidence>
<accession>A0A1I5YL58</accession>
<name>A0A1I5YL58_9FIRM</name>
<sequence length="321" mass="36291">MIIHANTINYTGSYAVLRKADRQSDFPYSVKVNGYGSSANRNSLFSFASVSITEHMVTDKYGTDIINGPRTHARTAGYKAESEFNDLSQETIDSVKLPDSFEILKDQGGYYYHGRHVSDYELIQTAVASGKMEMPQDTRNPGAYAHKAFEVLVQQEAKPKYPGSSTLYSEDGKYTFTEVNGQLRMNLIQDAQVGASLEDISNWIMSGTPNRNIETRYLDYLRRVDPDLYNKAQQIGAEVRNNGLLEDLHVQGILSDRQSHYDMGLLGMMFGKDSDCMRDILYQCKESGDYQKLLYLFDPEGARSLQELRQKQLKETDGSII</sequence>
<gene>
    <name evidence="1" type="ORF">SAMN04487928_14915</name>
</gene>
<organism evidence="1 2">
    <name type="scientific">Butyrivibrio proteoclasticus</name>
    <dbReference type="NCBI Taxonomy" id="43305"/>
    <lineage>
        <taxon>Bacteria</taxon>
        <taxon>Bacillati</taxon>
        <taxon>Bacillota</taxon>
        <taxon>Clostridia</taxon>
        <taxon>Lachnospirales</taxon>
        <taxon>Lachnospiraceae</taxon>
        <taxon>Butyrivibrio</taxon>
    </lineage>
</organism>
<keyword evidence="2" id="KW-1185">Reference proteome</keyword>
<dbReference type="AlphaFoldDB" id="A0A1I5YL58"/>
<evidence type="ECO:0000313" key="1">
    <source>
        <dbReference type="EMBL" id="SFQ44981.1"/>
    </source>
</evidence>
<reference evidence="2" key="1">
    <citation type="submission" date="2016-10" db="EMBL/GenBank/DDBJ databases">
        <authorList>
            <person name="Varghese N."/>
            <person name="Submissions S."/>
        </authorList>
    </citation>
    <scope>NUCLEOTIDE SEQUENCE [LARGE SCALE GENOMIC DNA]</scope>
    <source>
        <strain evidence="2">P18</strain>
    </source>
</reference>
<proteinExistence type="predicted"/>
<dbReference type="RefSeq" id="WP_242949443.1">
    <property type="nucleotide sequence ID" value="NZ_FOXO01000049.1"/>
</dbReference>